<accession>A0A4C1WY00</accession>
<keyword evidence="3" id="KW-1185">Reference proteome</keyword>
<comment type="caution">
    <text evidence="2">The sequence shown here is derived from an EMBL/GenBank/DDBJ whole genome shotgun (WGS) entry which is preliminary data.</text>
</comment>
<protein>
    <submittedName>
        <fullName evidence="2">PiggyBac transposable element-derived protein 3</fullName>
    </submittedName>
</protein>
<dbReference type="PANTHER" id="PTHR47055">
    <property type="entry name" value="DDE_TNP_1_7 DOMAIN-CONTAINING PROTEIN"/>
    <property type="match status" value="1"/>
</dbReference>
<dbReference type="Pfam" id="PF13843">
    <property type="entry name" value="DDE_Tnp_1_7"/>
    <property type="match status" value="1"/>
</dbReference>
<name>A0A4C1WY00_EUMVA</name>
<evidence type="ECO:0000313" key="3">
    <source>
        <dbReference type="Proteomes" id="UP000299102"/>
    </source>
</evidence>
<evidence type="ECO:0000313" key="2">
    <source>
        <dbReference type="EMBL" id="GBP54944.1"/>
    </source>
</evidence>
<dbReference type="AlphaFoldDB" id="A0A4C1WY00"/>
<proteinExistence type="predicted"/>
<dbReference type="STRING" id="151549.A0A4C1WY00"/>
<sequence>MPEPLTLDEIAEELLAKEDVGDPTLFPSDDGVRNYTLNVTCDKIRVYIAMLLLTEYLTPKYVRMSREVKSGMQDDLAAASIRRNRFFVIQQYVHLPDSSSHISIDETILPYFRRHGTKQHIHGKRIRFGYKLWSAAMRHGYLVNCEPYQGSSNPGLKMQSNLGLGVAVILEFHSRSPQELGPYNLYFDNFFNGLPVLKYLREQNVEGTGTGRGNRLKNCNLPNSMDMKKESRGSSEILQLPKLRVLNIVGVPIMRPITSTHRLAD</sequence>
<evidence type="ECO:0000259" key="1">
    <source>
        <dbReference type="Pfam" id="PF13843"/>
    </source>
</evidence>
<dbReference type="PANTHER" id="PTHR47055:SF3">
    <property type="entry name" value="PHORBOL-ESTER_DAG-TYPE DOMAIN-CONTAINING PROTEIN"/>
    <property type="match status" value="1"/>
</dbReference>
<dbReference type="Proteomes" id="UP000299102">
    <property type="component" value="Unassembled WGS sequence"/>
</dbReference>
<dbReference type="GO" id="GO:0043565">
    <property type="term" value="F:sequence-specific DNA binding"/>
    <property type="evidence" value="ECO:0007669"/>
    <property type="project" value="TreeGrafter"/>
</dbReference>
<dbReference type="OrthoDB" id="10057240at2759"/>
<dbReference type="InterPro" id="IPR052638">
    <property type="entry name" value="PiggyBac_TE-derived"/>
</dbReference>
<organism evidence="2 3">
    <name type="scientific">Eumeta variegata</name>
    <name type="common">Bagworm moth</name>
    <name type="synonym">Eumeta japonica</name>
    <dbReference type="NCBI Taxonomy" id="151549"/>
    <lineage>
        <taxon>Eukaryota</taxon>
        <taxon>Metazoa</taxon>
        <taxon>Ecdysozoa</taxon>
        <taxon>Arthropoda</taxon>
        <taxon>Hexapoda</taxon>
        <taxon>Insecta</taxon>
        <taxon>Pterygota</taxon>
        <taxon>Neoptera</taxon>
        <taxon>Endopterygota</taxon>
        <taxon>Lepidoptera</taxon>
        <taxon>Glossata</taxon>
        <taxon>Ditrysia</taxon>
        <taxon>Tineoidea</taxon>
        <taxon>Psychidae</taxon>
        <taxon>Oiketicinae</taxon>
        <taxon>Eumeta</taxon>
    </lineage>
</organism>
<feature type="domain" description="PiggyBac transposable element-derived protein" evidence="1">
    <location>
        <begin position="98"/>
        <end position="235"/>
    </location>
</feature>
<reference evidence="2 3" key="1">
    <citation type="journal article" date="2019" name="Commun. Biol.">
        <title>The bagworm genome reveals a unique fibroin gene that provides high tensile strength.</title>
        <authorList>
            <person name="Kono N."/>
            <person name="Nakamura H."/>
            <person name="Ohtoshi R."/>
            <person name="Tomita M."/>
            <person name="Numata K."/>
            <person name="Arakawa K."/>
        </authorList>
    </citation>
    <scope>NUCLEOTIDE SEQUENCE [LARGE SCALE GENOMIC DNA]</scope>
</reference>
<gene>
    <name evidence="2" type="primary">PGBD3</name>
    <name evidence="2" type="ORF">EVAR_50388_1</name>
</gene>
<dbReference type="EMBL" id="BGZK01000658">
    <property type="protein sequence ID" value="GBP54944.1"/>
    <property type="molecule type" value="Genomic_DNA"/>
</dbReference>
<dbReference type="InterPro" id="IPR029526">
    <property type="entry name" value="PGBD"/>
</dbReference>